<gene>
    <name evidence="2 3" type="primary">rbfA</name>
    <name evidence="3" type="ORF">RVIR1_10700</name>
</gene>
<dbReference type="Pfam" id="PF02033">
    <property type="entry name" value="RBFA"/>
    <property type="match status" value="1"/>
</dbReference>
<dbReference type="PROSITE" id="PS01319">
    <property type="entry name" value="RBFA"/>
    <property type="match status" value="1"/>
</dbReference>
<evidence type="ECO:0000313" key="3">
    <source>
        <dbReference type="EMBL" id="BBB15539.1"/>
    </source>
</evidence>
<reference evidence="3 4" key="1">
    <citation type="submission" date="2017-03" db="EMBL/GenBank/DDBJ databases">
        <title>The genome sequence of Candidatus Rickettsiella viridis.</title>
        <authorList>
            <person name="Nikoh N."/>
            <person name="Tsuchida T."/>
            <person name="Yamaguchi K."/>
            <person name="Maeda T."/>
            <person name="Shigenobu S."/>
            <person name="Fukatsu T."/>
        </authorList>
    </citation>
    <scope>NUCLEOTIDE SEQUENCE [LARGE SCALE GENOMIC DNA]</scope>
    <source>
        <strain evidence="3 4">Ap-RA04</strain>
    </source>
</reference>
<comment type="function">
    <text evidence="2">One of several proteins that assist in the late maturation steps of the functional core of the 30S ribosomal subunit. Associates with free 30S ribosomal subunits (but not with 30S subunits that are part of 70S ribosomes or polysomes). Required for efficient processing of 16S rRNA. May interact with the 5'-terminal helix region of 16S rRNA.</text>
</comment>
<evidence type="ECO:0000313" key="4">
    <source>
        <dbReference type="Proteomes" id="UP000282483"/>
    </source>
</evidence>
<dbReference type="RefSeq" id="WP_172593987.1">
    <property type="nucleotide sequence ID" value="NZ_AP018005.1"/>
</dbReference>
<name>A0A2Z5UVE5_9COXI</name>
<dbReference type="HAMAP" id="MF_00003">
    <property type="entry name" value="RbfA"/>
    <property type="match status" value="1"/>
</dbReference>
<dbReference type="GO" id="GO:0043024">
    <property type="term" value="F:ribosomal small subunit binding"/>
    <property type="evidence" value="ECO:0007669"/>
    <property type="project" value="TreeGrafter"/>
</dbReference>
<keyword evidence="1 2" id="KW-0690">Ribosome biogenesis</keyword>
<protein>
    <recommendedName>
        <fullName evidence="2">Ribosome-binding factor A</fullName>
    </recommendedName>
</protein>
<dbReference type="SUPFAM" id="SSF89919">
    <property type="entry name" value="Ribosome-binding factor A, RbfA"/>
    <property type="match status" value="1"/>
</dbReference>
<dbReference type="GO" id="GO:0005829">
    <property type="term" value="C:cytosol"/>
    <property type="evidence" value="ECO:0007669"/>
    <property type="project" value="TreeGrafter"/>
</dbReference>
<keyword evidence="2" id="KW-0963">Cytoplasm</keyword>
<dbReference type="NCBIfam" id="TIGR00082">
    <property type="entry name" value="rbfA"/>
    <property type="match status" value="1"/>
</dbReference>
<evidence type="ECO:0000256" key="1">
    <source>
        <dbReference type="ARBA" id="ARBA00022517"/>
    </source>
</evidence>
<dbReference type="GO" id="GO:0030490">
    <property type="term" value="P:maturation of SSU-rRNA"/>
    <property type="evidence" value="ECO:0007669"/>
    <property type="project" value="UniProtKB-UniRule"/>
</dbReference>
<proteinExistence type="inferred from homology"/>
<dbReference type="PANTHER" id="PTHR33515">
    <property type="entry name" value="RIBOSOME-BINDING FACTOR A, CHLOROPLASTIC-RELATED"/>
    <property type="match status" value="1"/>
</dbReference>
<dbReference type="EMBL" id="AP018005">
    <property type="protein sequence ID" value="BBB15539.1"/>
    <property type="molecule type" value="Genomic_DNA"/>
</dbReference>
<sequence length="142" mass="16554">MSGQRSKKSKSEEYSRTDRIADLIHKELTFVLQKQIADPRLRFITITAVKVTKDLAFADILFTQLDPEHLQGAQYKEVTAKLLKKAAPRLRYALAQRLKLRVAPTLRFFYDNLDVQSQRLHDLIDKAITKDQEKKDQIKRSE</sequence>
<dbReference type="AlphaFoldDB" id="A0A2Z5UVE5"/>
<dbReference type="KEGG" id="rvi:RVIR1_10700"/>
<organism evidence="3 4">
    <name type="scientific">Candidatus Rickettsiella viridis</name>
    <dbReference type="NCBI Taxonomy" id="676208"/>
    <lineage>
        <taxon>Bacteria</taxon>
        <taxon>Pseudomonadati</taxon>
        <taxon>Pseudomonadota</taxon>
        <taxon>Gammaproteobacteria</taxon>
        <taxon>Legionellales</taxon>
        <taxon>Coxiellaceae</taxon>
        <taxon>Rickettsiella</taxon>
    </lineage>
</organism>
<evidence type="ECO:0000256" key="2">
    <source>
        <dbReference type="HAMAP-Rule" id="MF_00003"/>
    </source>
</evidence>
<dbReference type="InterPro" id="IPR020053">
    <property type="entry name" value="Ribosome-bd_factorA_CS"/>
</dbReference>
<accession>A0A2Z5UVE5</accession>
<dbReference type="Proteomes" id="UP000282483">
    <property type="component" value="Chromosome"/>
</dbReference>
<dbReference type="PANTHER" id="PTHR33515:SF1">
    <property type="entry name" value="RIBOSOME-BINDING FACTOR A, CHLOROPLASTIC-RELATED"/>
    <property type="match status" value="1"/>
</dbReference>
<keyword evidence="4" id="KW-1185">Reference proteome</keyword>
<dbReference type="InterPro" id="IPR015946">
    <property type="entry name" value="KH_dom-like_a/b"/>
</dbReference>
<dbReference type="InterPro" id="IPR023799">
    <property type="entry name" value="RbfA_dom_sf"/>
</dbReference>
<comment type="similarity">
    <text evidence="2">Belongs to the RbfA family.</text>
</comment>
<dbReference type="Gene3D" id="3.30.300.20">
    <property type="match status" value="1"/>
</dbReference>
<comment type="subcellular location">
    <subcellularLocation>
        <location evidence="2">Cytoplasm</location>
    </subcellularLocation>
</comment>
<dbReference type="InterPro" id="IPR000238">
    <property type="entry name" value="RbfA"/>
</dbReference>
<comment type="subunit">
    <text evidence="2">Monomer. Binds 30S ribosomal subunits, but not 50S ribosomal subunits or 70S ribosomes.</text>
</comment>